<name>A0ABR9QHK9_9BACI</name>
<evidence type="ECO:0000259" key="1">
    <source>
        <dbReference type="PROSITE" id="PS51782"/>
    </source>
</evidence>
<evidence type="ECO:0000313" key="3">
    <source>
        <dbReference type="Proteomes" id="UP001516662"/>
    </source>
</evidence>
<accession>A0ABR9QHK9</accession>
<sequence length="112" mass="12198">MKKFIGVLLALFLLYIVYHDVTQGTLPSMKEQPVAAAAAEQVSKPIENTTIPFQIVKIKAGDTVLSLTESLSTGNVSIEKIISDFEELNPKATANSIIIGKEYKIPVYSEGE</sequence>
<dbReference type="EMBL" id="JADCLJ010000019">
    <property type="protein sequence ID" value="MBE4907990.1"/>
    <property type="molecule type" value="Genomic_DNA"/>
</dbReference>
<dbReference type="InterPro" id="IPR018392">
    <property type="entry name" value="LysM"/>
</dbReference>
<proteinExistence type="predicted"/>
<gene>
    <name evidence="2" type="ORF">IMZ08_07990</name>
</gene>
<comment type="caution">
    <text evidence="2">The sequence shown here is derived from an EMBL/GenBank/DDBJ whole genome shotgun (WGS) entry which is preliminary data.</text>
</comment>
<reference evidence="2 3" key="1">
    <citation type="submission" date="2020-10" db="EMBL/GenBank/DDBJ databases">
        <title>Bacillus sp. HD4P25, an endophyte from a halophyte.</title>
        <authorList>
            <person name="Sun J.-Q."/>
        </authorList>
    </citation>
    <scope>NUCLEOTIDE SEQUENCE [LARGE SCALE GENOMIC DNA]</scope>
    <source>
        <strain evidence="2 3">YIM 93174</strain>
    </source>
</reference>
<feature type="domain" description="LysM" evidence="1">
    <location>
        <begin position="54"/>
        <end position="105"/>
    </location>
</feature>
<keyword evidence="3" id="KW-1185">Reference proteome</keyword>
<protein>
    <recommendedName>
        <fullName evidence="1">LysM domain-containing protein</fullName>
    </recommendedName>
</protein>
<dbReference type="Proteomes" id="UP001516662">
    <property type="component" value="Unassembled WGS sequence"/>
</dbReference>
<organism evidence="2 3">
    <name type="scientific">Litchfieldia luteola</name>
    <dbReference type="NCBI Taxonomy" id="682179"/>
    <lineage>
        <taxon>Bacteria</taxon>
        <taxon>Bacillati</taxon>
        <taxon>Bacillota</taxon>
        <taxon>Bacilli</taxon>
        <taxon>Bacillales</taxon>
        <taxon>Bacillaceae</taxon>
        <taxon>Litchfieldia</taxon>
    </lineage>
</organism>
<dbReference type="RefSeq" id="WP_193535459.1">
    <property type="nucleotide sequence ID" value="NZ_JADCLJ010000019.1"/>
</dbReference>
<dbReference type="PROSITE" id="PS51782">
    <property type="entry name" value="LYSM"/>
    <property type="match status" value="1"/>
</dbReference>
<evidence type="ECO:0000313" key="2">
    <source>
        <dbReference type="EMBL" id="MBE4907990.1"/>
    </source>
</evidence>